<dbReference type="Proteomes" id="UP000032142">
    <property type="component" value="Unassembled WGS sequence"/>
</dbReference>
<sequence>MLQLLDSLCEQHHVATSQLRGCCHQANSDWRSSEITSHYQTIILGIDDLNILSIWNV</sequence>
<dbReference type="AlphaFoldDB" id="A0A0B0P0G8"/>
<accession>A0A0B0P0G8</accession>
<dbReference type="EMBL" id="KN415193">
    <property type="protein sequence ID" value="KHG20228.1"/>
    <property type="molecule type" value="Genomic_DNA"/>
</dbReference>
<organism evidence="1 2">
    <name type="scientific">Gossypium arboreum</name>
    <name type="common">Tree cotton</name>
    <name type="synonym">Gossypium nanking</name>
    <dbReference type="NCBI Taxonomy" id="29729"/>
    <lineage>
        <taxon>Eukaryota</taxon>
        <taxon>Viridiplantae</taxon>
        <taxon>Streptophyta</taxon>
        <taxon>Embryophyta</taxon>
        <taxon>Tracheophyta</taxon>
        <taxon>Spermatophyta</taxon>
        <taxon>Magnoliopsida</taxon>
        <taxon>eudicotyledons</taxon>
        <taxon>Gunneridae</taxon>
        <taxon>Pentapetalae</taxon>
        <taxon>rosids</taxon>
        <taxon>malvids</taxon>
        <taxon>Malvales</taxon>
        <taxon>Malvaceae</taxon>
        <taxon>Malvoideae</taxon>
        <taxon>Gossypium</taxon>
    </lineage>
</organism>
<evidence type="ECO:0000313" key="2">
    <source>
        <dbReference type="Proteomes" id="UP000032142"/>
    </source>
</evidence>
<protein>
    <submittedName>
        <fullName evidence="1">Tryptophan synthase beta chain</fullName>
    </submittedName>
</protein>
<keyword evidence="2" id="KW-1185">Reference proteome</keyword>
<evidence type="ECO:0000313" key="1">
    <source>
        <dbReference type="EMBL" id="KHG20228.1"/>
    </source>
</evidence>
<gene>
    <name evidence="1" type="ORF">F383_26036</name>
</gene>
<name>A0A0B0P0G8_GOSAR</name>
<reference evidence="2" key="1">
    <citation type="submission" date="2014-09" db="EMBL/GenBank/DDBJ databases">
        <authorList>
            <person name="Mudge J."/>
            <person name="Ramaraj T."/>
            <person name="Lindquist I.E."/>
            <person name="Bharti A.K."/>
            <person name="Sundararajan A."/>
            <person name="Cameron C.T."/>
            <person name="Woodward J.E."/>
            <person name="May G.D."/>
            <person name="Brubaker C."/>
            <person name="Broadhvest J."/>
            <person name="Wilkins T.A."/>
        </authorList>
    </citation>
    <scope>NUCLEOTIDE SEQUENCE</scope>
    <source>
        <strain evidence="2">cv. AKA8401</strain>
    </source>
</reference>
<proteinExistence type="predicted"/>